<accession>A0AB38USJ5</accession>
<evidence type="ECO:0000313" key="4">
    <source>
        <dbReference type="Proteomes" id="UP000279331"/>
    </source>
</evidence>
<dbReference type="Proteomes" id="UP000271464">
    <property type="component" value="Unassembled WGS sequence"/>
</dbReference>
<keyword evidence="3" id="KW-1185">Reference proteome</keyword>
<evidence type="ECO:0000313" key="2">
    <source>
        <dbReference type="EMBL" id="VAZ92204.1"/>
    </source>
</evidence>
<evidence type="ECO:0000313" key="3">
    <source>
        <dbReference type="Proteomes" id="UP000271464"/>
    </source>
</evidence>
<sequence length="48" mass="4990">MNGRPNNVWAGALMAPNKLCSNVCNGVTLAASAPAYAPLAAFNVWTKL</sequence>
<comment type="caution">
    <text evidence="1">The sequence shown here is derived from an EMBL/GenBank/DDBJ whole genome shotgun (WGS) entry which is preliminary data.</text>
</comment>
<dbReference type="EMBL" id="UPHM01000045">
    <property type="protein sequence ID" value="VAZ92204.1"/>
    <property type="molecule type" value="Genomic_DNA"/>
</dbReference>
<evidence type="ECO:0000313" key="1">
    <source>
        <dbReference type="EMBL" id="VAZ83386.1"/>
    </source>
</evidence>
<proteinExistence type="predicted"/>
<dbReference type="Proteomes" id="UP000279331">
    <property type="component" value="Unassembled WGS sequence"/>
</dbReference>
<dbReference type="EMBL" id="UPHL01000054">
    <property type="protein sequence ID" value="VAZ83386.1"/>
    <property type="molecule type" value="Genomic_DNA"/>
</dbReference>
<organism evidence="1 4">
    <name type="scientific">Mycobacterium persicum</name>
    <dbReference type="NCBI Taxonomy" id="1487726"/>
    <lineage>
        <taxon>Bacteria</taxon>
        <taxon>Bacillati</taxon>
        <taxon>Actinomycetota</taxon>
        <taxon>Actinomycetes</taxon>
        <taxon>Mycobacteriales</taxon>
        <taxon>Mycobacteriaceae</taxon>
        <taxon>Mycobacterium</taxon>
    </lineage>
</organism>
<gene>
    <name evidence="1" type="ORF">LAUMK42_02203</name>
    <name evidence="2" type="ORF">LAUMK4_02026</name>
</gene>
<reference evidence="3 4" key="1">
    <citation type="submission" date="2018-09" db="EMBL/GenBank/DDBJ databases">
        <authorList>
            <person name="Tagini F."/>
        </authorList>
    </citation>
    <scope>NUCLEOTIDE SEQUENCE [LARGE SCALE GENOMIC DNA]</scope>
    <source>
        <strain evidence="2 3">MK4</strain>
        <strain evidence="1 4">MK42</strain>
    </source>
</reference>
<dbReference type="AlphaFoldDB" id="A0AB38USJ5"/>
<protein>
    <submittedName>
        <fullName evidence="1">Uncharacterized protein</fullName>
    </submittedName>
</protein>
<name>A0AB38USJ5_9MYCO</name>